<protein>
    <submittedName>
        <fullName evidence="1">Uncharacterized protein</fullName>
    </submittedName>
</protein>
<proteinExistence type="predicted"/>
<organism evidence="1 2">
    <name type="scientific">Glaciecola siphonariae</name>
    <dbReference type="NCBI Taxonomy" id="521012"/>
    <lineage>
        <taxon>Bacteria</taxon>
        <taxon>Pseudomonadati</taxon>
        <taxon>Pseudomonadota</taxon>
        <taxon>Gammaproteobacteria</taxon>
        <taxon>Alteromonadales</taxon>
        <taxon>Alteromonadaceae</taxon>
        <taxon>Glaciecola</taxon>
    </lineage>
</organism>
<gene>
    <name evidence="1" type="ORF">ACFO4O_07015</name>
</gene>
<sequence>MKQKIRYEPHRVENWREEDRQYEFTQSFTSEHSGSYEPELSTL</sequence>
<accession>A0ABV9LVA7</accession>
<dbReference type="EMBL" id="JBHSGU010000002">
    <property type="protein sequence ID" value="MFC4699898.1"/>
    <property type="molecule type" value="Genomic_DNA"/>
</dbReference>
<comment type="caution">
    <text evidence="1">The sequence shown here is derived from an EMBL/GenBank/DDBJ whole genome shotgun (WGS) entry which is preliminary data.</text>
</comment>
<evidence type="ECO:0000313" key="2">
    <source>
        <dbReference type="Proteomes" id="UP001595897"/>
    </source>
</evidence>
<name>A0ABV9LVA7_9ALTE</name>
<dbReference type="RefSeq" id="WP_382406853.1">
    <property type="nucleotide sequence ID" value="NZ_JBHSGU010000002.1"/>
</dbReference>
<keyword evidence="2" id="KW-1185">Reference proteome</keyword>
<reference evidence="2" key="1">
    <citation type="journal article" date="2019" name="Int. J. Syst. Evol. Microbiol.">
        <title>The Global Catalogue of Microorganisms (GCM) 10K type strain sequencing project: providing services to taxonomists for standard genome sequencing and annotation.</title>
        <authorList>
            <consortium name="The Broad Institute Genomics Platform"/>
            <consortium name="The Broad Institute Genome Sequencing Center for Infectious Disease"/>
            <person name="Wu L."/>
            <person name="Ma J."/>
        </authorList>
    </citation>
    <scope>NUCLEOTIDE SEQUENCE [LARGE SCALE GENOMIC DNA]</scope>
    <source>
        <strain evidence="2">KACC 12507</strain>
    </source>
</reference>
<dbReference type="Proteomes" id="UP001595897">
    <property type="component" value="Unassembled WGS sequence"/>
</dbReference>
<evidence type="ECO:0000313" key="1">
    <source>
        <dbReference type="EMBL" id="MFC4699898.1"/>
    </source>
</evidence>